<name>A0A0M0BR23_9ARCH</name>
<evidence type="ECO:0000313" key="3">
    <source>
        <dbReference type="Proteomes" id="UP000037210"/>
    </source>
</evidence>
<dbReference type="SUPFAM" id="SSF54909">
    <property type="entry name" value="Dimeric alpha+beta barrel"/>
    <property type="match status" value="1"/>
</dbReference>
<protein>
    <recommendedName>
        <fullName evidence="1">Transcription regulator AsnC/Lrp ligand binding domain-containing protein</fullName>
    </recommendedName>
</protein>
<evidence type="ECO:0000313" key="2">
    <source>
        <dbReference type="EMBL" id="KON30691.1"/>
    </source>
</evidence>
<dbReference type="Pfam" id="PF01037">
    <property type="entry name" value="AsnC_trans_reg"/>
    <property type="match status" value="1"/>
</dbReference>
<dbReference type="EMBL" id="LFWZ01000024">
    <property type="protein sequence ID" value="KON30691.1"/>
    <property type="molecule type" value="Genomic_DNA"/>
</dbReference>
<dbReference type="Gene3D" id="3.30.70.920">
    <property type="match status" value="1"/>
</dbReference>
<dbReference type="AlphaFoldDB" id="A0A0M0BR23"/>
<proteinExistence type="predicted"/>
<reference evidence="2 3" key="1">
    <citation type="submission" date="2015-06" db="EMBL/GenBank/DDBJ databases">
        <title>New insights into the roles of widespread benthic archaea in carbon and nitrogen cycling.</title>
        <authorList>
            <person name="Lazar C.S."/>
            <person name="Baker B.J."/>
            <person name="Seitz K.W."/>
            <person name="Hyde A.S."/>
            <person name="Dick G.J."/>
            <person name="Hinrichs K.-U."/>
            <person name="Teske A.P."/>
        </authorList>
    </citation>
    <scope>NUCLEOTIDE SEQUENCE [LARGE SCALE GENOMIC DNA]</scope>
    <source>
        <strain evidence="2">DG-45</strain>
    </source>
</reference>
<dbReference type="InterPro" id="IPR019887">
    <property type="entry name" value="Tscrpt_reg_AsnC/Lrp_C"/>
</dbReference>
<feature type="domain" description="Transcription regulator AsnC/Lrp ligand binding" evidence="1">
    <location>
        <begin position="6"/>
        <end position="67"/>
    </location>
</feature>
<sequence>MNTELGQEAAVVKALSRVEGIKSVFALYGIYDVIAEVEADTMEKIKDLVFTSIRRLENVKTTITLITYGEPIIRG</sequence>
<gene>
    <name evidence="2" type="ORF">AC482_03265</name>
</gene>
<dbReference type="Proteomes" id="UP000037210">
    <property type="component" value="Unassembled WGS sequence"/>
</dbReference>
<organism evidence="2 3">
    <name type="scientific">miscellaneous Crenarchaeota group-15 archaeon DG-45</name>
    <dbReference type="NCBI Taxonomy" id="1685127"/>
    <lineage>
        <taxon>Archaea</taxon>
        <taxon>Candidatus Bathyarchaeota</taxon>
        <taxon>MCG-15</taxon>
    </lineage>
</organism>
<evidence type="ECO:0000259" key="1">
    <source>
        <dbReference type="Pfam" id="PF01037"/>
    </source>
</evidence>
<comment type="caution">
    <text evidence="2">The sequence shown here is derived from an EMBL/GenBank/DDBJ whole genome shotgun (WGS) entry which is preliminary data.</text>
</comment>
<dbReference type="InterPro" id="IPR011008">
    <property type="entry name" value="Dimeric_a/b-barrel"/>
</dbReference>
<accession>A0A0M0BR23</accession>